<dbReference type="Proteomes" id="UP000236161">
    <property type="component" value="Unassembled WGS sequence"/>
</dbReference>
<sequence>MNTRVYEKHCSIVEGQRPNSPLEQWTSGALIVSLSNLCSSHTIAQPADSPSYVARRSLFDYLSLAKAAVLFLLLSLIPFISSSLRPSYLYLLLNILILFLGMEAGFLSAISGYREEKKPSTVLVTTSTSVKVEAPKMTMGRGSQDFGGVEKAEAEMEKKVAMAEKIVAGAVRAVQKVKKCPSMPSLFFIGSYETEEEEEFADEEQEEKVLIRYRLEDQPNGHELFVKAEKFISNFYKQLKMQREESWKKIHGLYRRPS</sequence>
<dbReference type="EMBL" id="KZ451930">
    <property type="protein sequence ID" value="PKA61479.1"/>
    <property type="molecule type" value="Genomic_DNA"/>
</dbReference>
<dbReference type="PANTHER" id="PTHR36887">
    <property type="entry name" value="OS01G0532300 PROTEIN"/>
    <property type="match status" value="1"/>
</dbReference>
<accession>A0A2I0B125</accession>
<evidence type="ECO:0008006" key="4">
    <source>
        <dbReference type="Google" id="ProtNLM"/>
    </source>
</evidence>
<dbReference type="OrthoDB" id="1923900at2759"/>
<keyword evidence="1" id="KW-1133">Transmembrane helix</keyword>
<evidence type="ECO:0000256" key="1">
    <source>
        <dbReference type="SAM" id="Phobius"/>
    </source>
</evidence>
<protein>
    <recommendedName>
        <fullName evidence="4">DUF4408 domain-containing protein</fullName>
    </recommendedName>
</protein>
<dbReference type="Pfam" id="PF05553">
    <property type="entry name" value="DUF761"/>
    <property type="match status" value="1"/>
</dbReference>
<dbReference type="PANTHER" id="PTHR36887:SF1">
    <property type="entry name" value="OS01G0532300 PROTEIN"/>
    <property type="match status" value="1"/>
</dbReference>
<keyword evidence="1" id="KW-0812">Transmembrane</keyword>
<feature type="transmembrane region" description="Helical" evidence="1">
    <location>
        <begin position="61"/>
        <end position="81"/>
    </location>
</feature>
<evidence type="ECO:0000313" key="2">
    <source>
        <dbReference type="EMBL" id="PKA61479.1"/>
    </source>
</evidence>
<dbReference type="InterPro" id="IPR008480">
    <property type="entry name" value="DUF761_pln"/>
</dbReference>
<evidence type="ECO:0000313" key="3">
    <source>
        <dbReference type="Proteomes" id="UP000236161"/>
    </source>
</evidence>
<feature type="transmembrane region" description="Helical" evidence="1">
    <location>
        <begin position="87"/>
        <end position="110"/>
    </location>
</feature>
<reference evidence="2 3" key="1">
    <citation type="journal article" date="2017" name="Nature">
        <title>The Apostasia genome and the evolution of orchids.</title>
        <authorList>
            <person name="Zhang G.Q."/>
            <person name="Liu K.W."/>
            <person name="Li Z."/>
            <person name="Lohaus R."/>
            <person name="Hsiao Y.Y."/>
            <person name="Niu S.C."/>
            <person name="Wang J.Y."/>
            <person name="Lin Y.C."/>
            <person name="Xu Q."/>
            <person name="Chen L.J."/>
            <person name="Yoshida K."/>
            <person name="Fujiwara S."/>
            <person name="Wang Z.W."/>
            <person name="Zhang Y.Q."/>
            <person name="Mitsuda N."/>
            <person name="Wang M."/>
            <person name="Liu G.H."/>
            <person name="Pecoraro L."/>
            <person name="Huang H.X."/>
            <person name="Xiao X.J."/>
            <person name="Lin M."/>
            <person name="Wu X.Y."/>
            <person name="Wu W.L."/>
            <person name="Chen Y.Y."/>
            <person name="Chang S.B."/>
            <person name="Sakamoto S."/>
            <person name="Ohme-Takagi M."/>
            <person name="Yagi M."/>
            <person name="Zeng S.J."/>
            <person name="Shen C.Y."/>
            <person name="Yeh C.M."/>
            <person name="Luo Y.B."/>
            <person name="Tsai W.C."/>
            <person name="Van de Peer Y."/>
            <person name="Liu Z.J."/>
        </authorList>
    </citation>
    <scope>NUCLEOTIDE SEQUENCE [LARGE SCALE GENOMIC DNA]</scope>
    <source>
        <strain evidence="3">cv. Shenzhen</strain>
        <tissue evidence="2">Stem</tissue>
    </source>
</reference>
<keyword evidence="3" id="KW-1185">Reference proteome</keyword>
<name>A0A2I0B125_9ASPA</name>
<proteinExistence type="predicted"/>
<keyword evidence="1" id="KW-0472">Membrane</keyword>
<organism evidence="2 3">
    <name type="scientific">Apostasia shenzhenica</name>
    <dbReference type="NCBI Taxonomy" id="1088818"/>
    <lineage>
        <taxon>Eukaryota</taxon>
        <taxon>Viridiplantae</taxon>
        <taxon>Streptophyta</taxon>
        <taxon>Embryophyta</taxon>
        <taxon>Tracheophyta</taxon>
        <taxon>Spermatophyta</taxon>
        <taxon>Magnoliopsida</taxon>
        <taxon>Liliopsida</taxon>
        <taxon>Asparagales</taxon>
        <taxon>Orchidaceae</taxon>
        <taxon>Apostasioideae</taxon>
        <taxon>Apostasia</taxon>
    </lineage>
</organism>
<dbReference type="AlphaFoldDB" id="A0A2I0B125"/>
<gene>
    <name evidence="2" type="ORF">AXF42_Ash014396</name>
</gene>